<evidence type="ECO:0000313" key="2">
    <source>
        <dbReference type="Proteomes" id="UP000280834"/>
    </source>
</evidence>
<evidence type="ECO:0000313" key="1">
    <source>
        <dbReference type="EMBL" id="VDO49334.1"/>
    </source>
</evidence>
<organism evidence="3">
    <name type="scientific">Brugia timori</name>
    <dbReference type="NCBI Taxonomy" id="42155"/>
    <lineage>
        <taxon>Eukaryota</taxon>
        <taxon>Metazoa</taxon>
        <taxon>Ecdysozoa</taxon>
        <taxon>Nematoda</taxon>
        <taxon>Chromadorea</taxon>
        <taxon>Rhabditida</taxon>
        <taxon>Spirurina</taxon>
        <taxon>Spiruromorpha</taxon>
        <taxon>Filarioidea</taxon>
        <taxon>Onchocercidae</taxon>
        <taxon>Brugia</taxon>
    </lineage>
</organism>
<sequence length="42" mass="4670">MAEIGSHRYVEDGFGIRSLASLRSSTGSAVFKDHRSSIRFLQ</sequence>
<keyword evidence="2" id="KW-1185">Reference proteome</keyword>
<reference evidence="3" key="1">
    <citation type="submission" date="2017-02" db="UniProtKB">
        <authorList>
            <consortium name="WormBaseParasite"/>
        </authorList>
    </citation>
    <scope>IDENTIFICATION</scope>
</reference>
<dbReference type="WBParaSite" id="BTMF_0001642201-mRNA-1">
    <property type="protein sequence ID" value="BTMF_0001642201-mRNA-1"/>
    <property type="gene ID" value="BTMF_0001642201"/>
</dbReference>
<evidence type="ECO:0000313" key="3">
    <source>
        <dbReference type="WBParaSite" id="BTMF_0001642201-mRNA-1"/>
    </source>
</evidence>
<accession>A0A0R3R8R6</accession>
<dbReference type="STRING" id="42155.A0A0R3R8R6"/>
<proteinExistence type="predicted"/>
<dbReference type="EMBL" id="UZAG01021153">
    <property type="protein sequence ID" value="VDO49334.1"/>
    <property type="molecule type" value="Genomic_DNA"/>
</dbReference>
<reference evidence="1 2" key="2">
    <citation type="submission" date="2018-11" db="EMBL/GenBank/DDBJ databases">
        <authorList>
            <consortium name="Pathogen Informatics"/>
        </authorList>
    </citation>
    <scope>NUCLEOTIDE SEQUENCE [LARGE SCALE GENOMIC DNA]</scope>
</reference>
<protein>
    <submittedName>
        <fullName evidence="1 3">Uncharacterized protein</fullName>
    </submittedName>
</protein>
<gene>
    <name evidence="1" type="ORF">BTMF_LOCUS14402</name>
</gene>
<dbReference type="Proteomes" id="UP000280834">
    <property type="component" value="Unassembled WGS sequence"/>
</dbReference>
<dbReference type="AlphaFoldDB" id="A0A0R3R8R6"/>
<name>A0A0R3R8R6_9BILA</name>